<dbReference type="InterPro" id="IPR020013">
    <property type="entry name" value="Flagellar_FlgE/F/G"/>
</dbReference>
<evidence type="ECO:0000256" key="7">
    <source>
        <dbReference type="RuleBase" id="RU362116"/>
    </source>
</evidence>
<dbReference type="NCBIfam" id="TIGR02488">
    <property type="entry name" value="flgG_G_neg"/>
    <property type="match status" value="1"/>
</dbReference>
<dbReference type="Pfam" id="PF22692">
    <property type="entry name" value="LlgE_F_G_D1"/>
    <property type="match status" value="1"/>
</dbReference>
<gene>
    <name evidence="11" type="primary">flgG</name>
    <name evidence="11" type="ORF">ENS31_02755</name>
</gene>
<feature type="domain" description="Flagellar hook protein FlgE/F/G-like D1" evidence="10">
    <location>
        <begin position="100"/>
        <end position="162"/>
    </location>
</feature>
<evidence type="ECO:0000259" key="8">
    <source>
        <dbReference type="Pfam" id="PF00460"/>
    </source>
</evidence>
<accession>A0A7V2ZI34</accession>
<evidence type="ECO:0000259" key="9">
    <source>
        <dbReference type="Pfam" id="PF06429"/>
    </source>
</evidence>
<dbReference type="Pfam" id="PF06429">
    <property type="entry name" value="Flg_bbr_C"/>
    <property type="match status" value="1"/>
</dbReference>
<dbReference type="InterPro" id="IPR010930">
    <property type="entry name" value="Flg_bb/hook_C_dom"/>
</dbReference>
<feature type="domain" description="Flagellar basal body rod protein N-terminal" evidence="8">
    <location>
        <begin position="6"/>
        <end position="36"/>
    </location>
</feature>
<dbReference type="PROSITE" id="PS00588">
    <property type="entry name" value="FLAGELLA_BB_ROD"/>
    <property type="match status" value="1"/>
</dbReference>
<dbReference type="EMBL" id="DSUJ01000008">
    <property type="protein sequence ID" value="HFI90433.1"/>
    <property type="molecule type" value="Genomic_DNA"/>
</dbReference>
<reference evidence="11" key="1">
    <citation type="journal article" date="2020" name="mSystems">
        <title>Genome- and Community-Level Interaction Insights into Carbon Utilization and Element Cycling Functions of Hydrothermarchaeota in Hydrothermal Sediment.</title>
        <authorList>
            <person name="Zhou Z."/>
            <person name="Liu Y."/>
            <person name="Xu W."/>
            <person name="Pan J."/>
            <person name="Luo Z.H."/>
            <person name="Li M."/>
        </authorList>
    </citation>
    <scope>NUCLEOTIDE SEQUENCE [LARGE SCALE GENOMIC DNA]</scope>
    <source>
        <strain evidence="11">SpSt-479</strain>
    </source>
</reference>
<protein>
    <recommendedName>
        <fullName evidence="3 6">Flagellar basal-body rod protein FlgG</fullName>
    </recommendedName>
</protein>
<keyword evidence="11" id="KW-0282">Flagellum</keyword>
<name>A0A7V2ZI34_9BACT</name>
<dbReference type="Pfam" id="PF00460">
    <property type="entry name" value="Flg_bb_rod"/>
    <property type="match status" value="1"/>
</dbReference>
<dbReference type="InterPro" id="IPR037925">
    <property type="entry name" value="FlgE/F/G-like"/>
</dbReference>
<comment type="subunit">
    <text evidence="5">The basal body constitutes a major portion of the flagellar organelle and consists of four rings (L,P,S, and M) mounted on a central rod. The rod consists of about 26 subunits of FlgG in the distal portion, and FlgB, FlgC and FlgF are thought to build up the proximal portion of the rod with about 6 subunits each.</text>
</comment>
<keyword evidence="4 7" id="KW-0975">Bacterial flagellum</keyword>
<comment type="subcellular location">
    <subcellularLocation>
        <location evidence="1 7">Bacterial flagellum basal body</location>
    </subcellularLocation>
</comment>
<evidence type="ECO:0000256" key="4">
    <source>
        <dbReference type="ARBA" id="ARBA00023143"/>
    </source>
</evidence>
<comment type="similarity">
    <text evidence="2 7">Belongs to the flagella basal body rod proteins family.</text>
</comment>
<dbReference type="PANTHER" id="PTHR30435">
    <property type="entry name" value="FLAGELLAR PROTEIN"/>
    <property type="match status" value="1"/>
</dbReference>
<dbReference type="GO" id="GO:0009426">
    <property type="term" value="C:bacterial-type flagellum basal body, distal rod"/>
    <property type="evidence" value="ECO:0007669"/>
    <property type="project" value="UniProtKB-UniRule"/>
</dbReference>
<dbReference type="PANTHER" id="PTHR30435:SF19">
    <property type="entry name" value="FLAGELLAR BASAL-BODY ROD PROTEIN FLGG"/>
    <property type="match status" value="1"/>
</dbReference>
<evidence type="ECO:0000313" key="11">
    <source>
        <dbReference type="EMBL" id="HFI90433.1"/>
    </source>
</evidence>
<organism evidence="11">
    <name type="scientific">Ignavibacterium album</name>
    <dbReference type="NCBI Taxonomy" id="591197"/>
    <lineage>
        <taxon>Bacteria</taxon>
        <taxon>Pseudomonadati</taxon>
        <taxon>Ignavibacteriota</taxon>
        <taxon>Ignavibacteria</taxon>
        <taxon>Ignavibacteriales</taxon>
        <taxon>Ignavibacteriaceae</taxon>
        <taxon>Ignavibacterium</taxon>
    </lineage>
</organism>
<dbReference type="GO" id="GO:0071978">
    <property type="term" value="P:bacterial-type flagellum-dependent swarming motility"/>
    <property type="evidence" value="ECO:0007669"/>
    <property type="project" value="TreeGrafter"/>
</dbReference>
<dbReference type="InterPro" id="IPR019776">
    <property type="entry name" value="Flagellar_basal_body_rod_CS"/>
</dbReference>
<evidence type="ECO:0000256" key="5">
    <source>
        <dbReference type="ARBA" id="ARBA00025933"/>
    </source>
</evidence>
<dbReference type="AlphaFoldDB" id="A0A7V2ZI34"/>
<evidence type="ECO:0000256" key="3">
    <source>
        <dbReference type="ARBA" id="ARBA00017948"/>
    </source>
</evidence>
<keyword evidence="11" id="KW-0969">Cilium</keyword>
<feature type="domain" description="Flagellar basal-body/hook protein C-terminal" evidence="9">
    <location>
        <begin position="219"/>
        <end position="263"/>
    </location>
</feature>
<comment type="caution">
    <text evidence="11">The sequence shown here is derived from an EMBL/GenBank/DDBJ whole genome shotgun (WGS) entry which is preliminary data.</text>
</comment>
<evidence type="ECO:0000256" key="2">
    <source>
        <dbReference type="ARBA" id="ARBA00009677"/>
    </source>
</evidence>
<evidence type="ECO:0000259" key="10">
    <source>
        <dbReference type="Pfam" id="PF22692"/>
    </source>
</evidence>
<dbReference type="RefSeq" id="WP_304146657.1">
    <property type="nucleotide sequence ID" value="NZ_JAOAIE010000090.1"/>
</dbReference>
<dbReference type="SUPFAM" id="SSF117143">
    <property type="entry name" value="Flagellar hook protein flgE"/>
    <property type="match status" value="1"/>
</dbReference>
<keyword evidence="11" id="KW-0966">Cell projection</keyword>
<dbReference type="NCBIfam" id="TIGR03506">
    <property type="entry name" value="FlgEFG_subfam"/>
    <property type="match status" value="2"/>
</dbReference>
<sequence>MSTRALRTAASGMYAQQINIEVISNNIANMNTTGFKKNKPEFQDLMYQEVAVNPINSSAPGIKSTGTEVIQVGNGVKPSSTQKIFLQGDLVPTNNLLDLAIQGDGFFQIRKPDGTFVYTRDGSFKVNAEGIIVTSTGYSLDPEIRIDENSVGFSVSRDGVVELQQRDGTNIPIGNIQLVRFLNPAGLMALGDNLYAETEASGIPIFGTPGADGFGEIHQGFLESSNVDVVEEMISMITAQRAYEINSKTVKTVEEMMTMANNLKRG</sequence>
<evidence type="ECO:0000256" key="1">
    <source>
        <dbReference type="ARBA" id="ARBA00004117"/>
    </source>
</evidence>
<proteinExistence type="inferred from homology"/>
<evidence type="ECO:0000256" key="6">
    <source>
        <dbReference type="NCBIfam" id="TIGR02488"/>
    </source>
</evidence>
<dbReference type="InterPro" id="IPR012834">
    <property type="entry name" value="FlgG_G_neg"/>
</dbReference>
<dbReference type="InterPro" id="IPR001444">
    <property type="entry name" value="Flag_bb_rod_N"/>
</dbReference>
<dbReference type="InterPro" id="IPR053967">
    <property type="entry name" value="LlgE_F_G-like_D1"/>
</dbReference>